<feature type="region of interest" description="Disordered" evidence="4">
    <location>
        <begin position="658"/>
        <end position="685"/>
    </location>
</feature>
<dbReference type="GO" id="GO:0016158">
    <property type="term" value="F:inositol hexakisphosphate 3-phosphatase activity"/>
    <property type="evidence" value="ECO:0007669"/>
    <property type="project" value="UniProtKB-EC"/>
</dbReference>
<dbReference type="EC" id="3.1.3.8" evidence="2"/>
<feature type="compositionally biased region" description="Basic and acidic residues" evidence="4">
    <location>
        <begin position="794"/>
        <end position="805"/>
    </location>
</feature>
<keyword evidence="3" id="KW-0378">Hydrolase</keyword>
<keyword evidence="5" id="KW-0812">Transmembrane</keyword>
<dbReference type="eggNOG" id="KOG1382">
    <property type="taxonomic scope" value="Eukaryota"/>
</dbReference>
<sequence>MVHLGRRAGEEEDAPPIADHRDEDNDDMSDSDPERGRLLHDDDDDGVDTESRSDAERLESWHDEHRRRETRRWSYLVMVISTIALITVLGFWVQNGTRPAGCEYDGSCNDISRLWGQYSAYFSIPSELDVSTPDDCDVTFALVLSRHGARYPTDSKSAAYNATIARIQKSATMYGKNYKWLKEYTYSLGAEDLTEFGQQQMVDSGRAFYERYMSLAEKTEPFVRASGSDRVIMSSYNFTQGFYASRGESGGDYTQDVLIIPEEPGINNTMSHGSCASFESDRVPKDADEKAEVAWGARFLPEIRNRLNHHLPGVNLTLEETIYMMDMCPFHAANTPDGAGHSRFCDLFTKADWRSYDYYMTLSKFYKFGNGDAMGPTQGVGYVNELISRLTGQPVDDHTTTNSTLDSSPKTFPLDRALYADFSHDNSMVSIFSALGLYNSTALLPKDHIVPAIKAHGYSSTWVVPFGARMYVEKLECGASRNEKRDEYVRVLVNDRVMSLETCGGDEYGLCRLEDFVESLSFAASGGNWDRCGLSVSGLEACIPPPLHSKSESFVIDASRVEAFPDYRRSSDKMVSTAGGIVIAIFVLLIAAAVGWVVFTQLRARRLGLPPPSLKSYLPWHKEESPYGPPRPAPGGIVGWFNDQVRKFKNRNNRSAAGAYEQNIGGGAPRGRRGFGPLDPDEAWDSRVGHEADAYGYYEEDIGGRNRDTGYGGSSGGGYNMNLAATPGLSGGRFDEEEDRGRRASRSPASGPGGRNPFDDDAGSSLRGVSPRPIDTGVPSAKPKNRSGSADSSPTERRSVFREEV</sequence>
<dbReference type="InterPro" id="IPR033379">
    <property type="entry name" value="Acid_Pase_AS"/>
</dbReference>
<dbReference type="CDD" id="cd07061">
    <property type="entry name" value="HP_HAP_like"/>
    <property type="match status" value="1"/>
</dbReference>
<keyword evidence="7" id="KW-1185">Reference proteome</keyword>
<dbReference type="EMBL" id="GG698970">
    <property type="protein sequence ID" value="EEU34369.1"/>
    <property type="molecule type" value="Genomic_DNA"/>
</dbReference>
<dbReference type="HOGENOM" id="CLU_349870_0_0_1"/>
<proteinExistence type="inferred from homology"/>
<dbReference type="VEuPathDB" id="FungiDB:NECHADRAFT_50185"/>
<dbReference type="GeneID" id="9677822"/>
<dbReference type="PANTHER" id="PTHR20963">
    <property type="entry name" value="MULTIPLE INOSITOL POLYPHOSPHATE PHOSPHATASE-RELATED"/>
    <property type="match status" value="1"/>
</dbReference>
<dbReference type="OrthoDB" id="6509975at2759"/>
<dbReference type="RefSeq" id="XP_003040082.1">
    <property type="nucleotide sequence ID" value="XM_003040036.1"/>
</dbReference>
<reference evidence="6 7" key="1">
    <citation type="journal article" date="2009" name="PLoS Genet.">
        <title>The genome of Nectria haematococca: contribution of supernumerary chromosomes to gene expansion.</title>
        <authorList>
            <person name="Coleman J.J."/>
            <person name="Rounsley S.D."/>
            <person name="Rodriguez-Carres M."/>
            <person name="Kuo A."/>
            <person name="Wasmann C.C."/>
            <person name="Grimwood J."/>
            <person name="Schmutz J."/>
            <person name="Taga M."/>
            <person name="White G.J."/>
            <person name="Zhou S."/>
            <person name="Schwartz D.C."/>
            <person name="Freitag M."/>
            <person name="Ma L.J."/>
            <person name="Danchin E.G."/>
            <person name="Henrissat B."/>
            <person name="Coutinho P.M."/>
            <person name="Nelson D.R."/>
            <person name="Straney D."/>
            <person name="Napoli C.A."/>
            <person name="Barker B.M."/>
            <person name="Gribskov M."/>
            <person name="Rep M."/>
            <person name="Kroken S."/>
            <person name="Molnar I."/>
            <person name="Rensing C."/>
            <person name="Kennell J.C."/>
            <person name="Zamora J."/>
            <person name="Farman M.L."/>
            <person name="Selker E.U."/>
            <person name="Salamov A."/>
            <person name="Shapiro H."/>
            <person name="Pangilinan J."/>
            <person name="Lindquist E."/>
            <person name="Lamers C."/>
            <person name="Grigoriev I.V."/>
            <person name="Geiser D.M."/>
            <person name="Covert S.F."/>
            <person name="Temporini E."/>
            <person name="Vanetten H.D."/>
        </authorList>
    </citation>
    <scope>NUCLEOTIDE SEQUENCE [LARGE SCALE GENOMIC DNA]</scope>
    <source>
        <strain evidence="7">ATCC MYA-4622 / CBS 123669 / FGSC 9596 / NRRL 45880 / 77-13-4</strain>
    </source>
</reference>
<evidence type="ECO:0000256" key="3">
    <source>
        <dbReference type="ARBA" id="ARBA00022801"/>
    </source>
</evidence>
<feature type="transmembrane region" description="Helical" evidence="5">
    <location>
        <begin position="73"/>
        <end position="93"/>
    </location>
</feature>
<evidence type="ECO:0000313" key="7">
    <source>
        <dbReference type="Proteomes" id="UP000005206"/>
    </source>
</evidence>
<keyword evidence="5" id="KW-0472">Membrane</keyword>
<protein>
    <recommendedName>
        <fullName evidence="2">3-phytase</fullName>
        <ecNumber evidence="2">3.1.3.8</ecNumber>
    </recommendedName>
</protein>
<feature type="transmembrane region" description="Helical" evidence="5">
    <location>
        <begin position="578"/>
        <end position="599"/>
    </location>
</feature>
<feature type="region of interest" description="Disordered" evidence="4">
    <location>
        <begin position="722"/>
        <end position="805"/>
    </location>
</feature>
<dbReference type="PANTHER" id="PTHR20963:SF24">
    <property type="entry name" value="3-PHYTASE B"/>
    <property type="match status" value="1"/>
</dbReference>
<accession>C7ZPL0</accession>
<evidence type="ECO:0000256" key="1">
    <source>
        <dbReference type="ARBA" id="ARBA00005375"/>
    </source>
</evidence>
<dbReference type="OMA" id="CPFNTVN"/>
<evidence type="ECO:0000256" key="5">
    <source>
        <dbReference type="SAM" id="Phobius"/>
    </source>
</evidence>
<dbReference type="InterPro" id="IPR029033">
    <property type="entry name" value="His_PPase_superfam"/>
</dbReference>
<dbReference type="AlphaFoldDB" id="C7ZPL0"/>
<dbReference type="InterPro" id="IPR000560">
    <property type="entry name" value="His_Pase_clade-2"/>
</dbReference>
<feature type="region of interest" description="Disordered" evidence="4">
    <location>
        <begin position="1"/>
        <end position="63"/>
    </location>
</feature>
<evidence type="ECO:0000256" key="2">
    <source>
        <dbReference type="ARBA" id="ARBA00012632"/>
    </source>
</evidence>
<keyword evidence="5" id="KW-1133">Transmembrane helix</keyword>
<dbReference type="Gene3D" id="3.40.50.1240">
    <property type="entry name" value="Phosphoglycerate mutase-like"/>
    <property type="match status" value="1"/>
</dbReference>
<dbReference type="KEGG" id="nhe:NECHADRAFT_50185"/>
<dbReference type="Proteomes" id="UP000005206">
    <property type="component" value="Chromosome 10"/>
</dbReference>
<evidence type="ECO:0000256" key="4">
    <source>
        <dbReference type="SAM" id="MobiDB-lite"/>
    </source>
</evidence>
<comment type="similarity">
    <text evidence="1">Belongs to the histidine acid phosphatase family.</text>
</comment>
<evidence type="ECO:0000313" key="6">
    <source>
        <dbReference type="EMBL" id="EEU34369.1"/>
    </source>
</evidence>
<dbReference type="SUPFAM" id="SSF53254">
    <property type="entry name" value="Phosphoglycerate mutase-like"/>
    <property type="match status" value="1"/>
</dbReference>
<dbReference type="PROSITE" id="PS00616">
    <property type="entry name" value="HIS_ACID_PHOSPHAT_1"/>
    <property type="match status" value="1"/>
</dbReference>
<dbReference type="STRING" id="660122.C7ZPL0"/>
<dbReference type="Pfam" id="PF00328">
    <property type="entry name" value="His_Phos_2"/>
    <property type="match status" value="1"/>
</dbReference>
<dbReference type="InParanoid" id="C7ZPL0"/>
<feature type="compositionally biased region" description="Basic and acidic residues" evidence="4">
    <location>
        <begin position="49"/>
        <end position="63"/>
    </location>
</feature>
<dbReference type="PROSITE" id="PS00778">
    <property type="entry name" value="HIS_ACID_PHOSPHAT_2"/>
    <property type="match status" value="1"/>
</dbReference>
<organism evidence="6 7">
    <name type="scientific">Fusarium vanettenii (strain ATCC MYA-4622 / CBS 123669 / FGSC 9596 / NRRL 45880 / 77-13-4)</name>
    <name type="common">Fusarium solani subsp. pisi</name>
    <dbReference type="NCBI Taxonomy" id="660122"/>
    <lineage>
        <taxon>Eukaryota</taxon>
        <taxon>Fungi</taxon>
        <taxon>Dikarya</taxon>
        <taxon>Ascomycota</taxon>
        <taxon>Pezizomycotina</taxon>
        <taxon>Sordariomycetes</taxon>
        <taxon>Hypocreomycetidae</taxon>
        <taxon>Hypocreales</taxon>
        <taxon>Nectriaceae</taxon>
        <taxon>Fusarium</taxon>
        <taxon>Fusarium solani species complex</taxon>
        <taxon>Fusarium vanettenii</taxon>
    </lineage>
</organism>
<gene>
    <name evidence="6" type="ORF">NECHADRAFT_50185</name>
</gene>
<name>C7ZPL0_FUSV7</name>
<dbReference type="GO" id="GO:0003993">
    <property type="term" value="F:acid phosphatase activity"/>
    <property type="evidence" value="ECO:0007669"/>
    <property type="project" value="TreeGrafter"/>
</dbReference>